<name>A0A0C1WA64_9VIBR</name>
<protein>
    <submittedName>
        <fullName evidence="2">Uncharacterized protein</fullName>
    </submittedName>
</protein>
<dbReference type="PATRIC" id="fig|1229493.5.peg.1033"/>
<dbReference type="Proteomes" id="UP000031586">
    <property type="component" value="Unassembled WGS sequence"/>
</dbReference>
<dbReference type="AlphaFoldDB" id="A0A0C1WA64"/>
<comment type="caution">
    <text evidence="2">The sequence shown here is derived from an EMBL/GenBank/DDBJ whole genome shotgun (WGS) entry which is preliminary data.</text>
</comment>
<gene>
    <name evidence="2" type="ORF">H735_09735</name>
</gene>
<proteinExistence type="predicted"/>
<dbReference type="RefSeq" id="WP_020194389.1">
    <property type="nucleotide sequence ID" value="NZ_BAOH01000005.1"/>
</dbReference>
<accession>A0A0C1WA64</accession>
<feature type="coiled-coil region" evidence="1">
    <location>
        <begin position="220"/>
        <end position="256"/>
    </location>
</feature>
<organism evidence="2 3">
    <name type="scientific">Vibrio owensii CAIM 1854 = LMG 25443</name>
    <dbReference type="NCBI Taxonomy" id="1229493"/>
    <lineage>
        <taxon>Bacteria</taxon>
        <taxon>Pseudomonadati</taxon>
        <taxon>Pseudomonadota</taxon>
        <taxon>Gammaproteobacteria</taxon>
        <taxon>Vibrionales</taxon>
        <taxon>Vibrionaceae</taxon>
        <taxon>Vibrio</taxon>
    </lineage>
</organism>
<keyword evidence="1" id="KW-0175">Coiled coil</keyword>
<sequence length="464" mass="53463">MKHRRTMLHRKKTVLITSLLLVNFMGFCLPTYAKQSSQIVSQQTTTKMTVSYIVGEHESLVSAKAGAKEKLIQKASSELPTYISTTRTITNKKYSERVRFIAAGLVQISNEKYVTTSGQNNSLSIELTADVSIDGKALEQQIAQLNVKEQRELELDELLHNDSKINAKLSMLRTLYTSENSSKIDSLIADVLTEKTENYNRVNIKRNVNLIGQAELFQKKQKADDILREIERKRELTSEQTLLEELNAQVKQYTIDSFERQLNRPLELKIRAVKENQIWYKVTTVKRSDDDSSGYKYWWSEDDQLMSKLEKAFGRITPLRSGCEYLGKKDNEGYVYSLNASYQNVLFESLNTGEVSKRHINRQKSYSTNLQLDSDYLKPDAEGVIYYMRVRIGSFQAKKPFIFYENYGRSIKNDWTVQPAGKTITDETDYPRCSKEIKIEYPWLDVDKSLVNDNSTVELSIIKS</sequence>
<evidence type="ECO:0000256" key="1">
    <source>
        <dbReference type="SAM" id="Coils"/>
    </source>
</evidence>
<evidence type="ECO:0000313" key="3">
    <source>
        <dbReference type="Proteomes" id="UP000031586"/>
    </source>
</evidence>
<dbReference type="EMBL" id="JPRD01000015">
    <property type="protein sequence ID" value="KIF53202.1"/>
    <property type="molecule type" value="Genomic_DNA"/>
</dbReference>
<reference evidence="2 3" key="1">
    <citation type="submission" date="2014-07" db="EMBL/GenBank/DDBJ databases">
        <title>Unique and conserved regions in Vibrio harveyi and related species in comparison with the shrimp pathogen Vibrio harveyi CAIM 1792.</title>
        <authorList>
            <person name="Espinoza-Valles I."/>
            <person name="Vora G."/>
            <person name="Leekitcharoenphon P."/>
            <person name="Ussery D."/>
            <person name="Hoj L."/>
            <person name="Gomez-Gil B."/>
        </authorList>
    </citation>
    <scope>NUCLEOTIDE SEQUENCE [LARGE SCALE GENOMIC DNA]</scope>
    <source>
        <strain evidence="3">CAIM 1854 / LMG 25443</strain>
    </source>
</reference>
<evidence type="ECO:0000313" key="2">
    <source>
        <dbReference type="EMBL" id="KIF53202.1"/>
    </source>
</evidence>